<evidence type="ECO:0000313" key="2">
    <source>
        <dbReference type="Proteomes" id="UP001189429"/>
    </source>
</evidence>
<sequence length="80" mass="8573">MPVLSRGWATVDATAVGGPRYLRPVRAATWQVVFTSGDPRGDIVVRESLSLESPEVAMLFCGAVVEQSGPQEVEECLLLA</sequence>
<organism evidence="1 2">
    <name type="scientific">Prorocentrum cordatum</name>
    <dbReference type="NCBI Taxonomy" id="2364126"/>
    <lineage>
        <taxon>Eukaryota</taxon>
        <taxon>Sar</taxon>
        <taxon>Alveolata</taxon>
        <taxon>Dinophyceae</taxon>
        <taxon>Prorocentrales</taxon>
        <taxon>Prorocentraceae</taxon>
        <taxon>Prorocentrum</taxon>
    </lineage>
</organism>
<keyword evidence="2" id="KW-1185">Reference proteome</keyword>
<accession>A0ABN9QZP0</accession>
<name>A0ABN9QZP0_9DINO</name>
<reference evidence="1" key="1">
    <citation type="submission" date="2023-10" db="EMBL/GenBank/DDBJ databases">
        <authorList>
            <person name="Chen Y."/>
            <person name="Shah S."/>
            <person name="Dougan E. K."/>
            <person name="Thang M."/>
            <person name="Chan C."/>
        </authorList>
    </citation>
    <scope>NUCLEOTIDE SEQUENCE [LARGE SCALE GENOMIC DNA]</scope>
</reference>
<comment type="caution">
    <text evidence="1">The sequence shown here is derived from an EMBL/GenBank/DDBJ whole genome shotgun (WGS) entry which is preliminary data.</text>
</comment>
<dbReference type="Proteomes" id="UP001189429">
    <property type="component" value="Unassembled WGS sequence"/>
</dbReference>
<dbReference type="EMBL" id="CAUYUJ010004498">
    <property type="protein sequence ID" value="CAK0809849.1"/>
    <property type="molecule type" value="Genomic_DNA"/>
</dbReference>
<protein>
    <submittedName>
        <fullName evidence="1">Uncharacterized protein</fullName>
    </submittedName>
</protein>
<gene>
    <name evidence="1" type="ORF">PCOR1329_LOCUS14984</name>
</gene>
<evidence type="ECO:0000313" key="1">
    <source>
        <dbReference type="EMBL" id="CAK0809849.1"/>
    </source>
</evidence>
<proteinExistence type="predicted"/>